<comment type="caution">
    <text evidence="3">The sequence shown here is derived from an EMBL/GenBank/DDBJ whole genome shotgun (WGS) entry which is preliminary data.</text>
</comment>
<dbReference type="RefSeq" id="WP_135207333.1">
    <property type="nucleotide sequence ID" value="NZ_SPVF01000142.1"/>
</dbReference>
<dbReference type="CDD" id="cd03188">
    <property type="entry name" value="GST_C_Beta"/>
    <property type="match status" value="1"/>
</dbReference>
<sequence>MKLFFAPGTCALAPHIVLHELGIPHDSQKVNLQTKELDGGGDYRAINAKGYVPALQLDNGELLTEGPAIMQYLADMAADNHGLLAPCGQLARYHTVEWLNFISSEMHKNYGALFNPHGSDEMRAQAYSTLKKRYEYTEAQLAGKEYLTGSQYTLADVFFYVVTDWAGHVKFDLAPFPQVRALHARVAARPAVQAARQHQR</sequence>
<evidence type="ECO:0000313" key="4">
    <source>
        <dbReference type="Proteomes" id="UP000298438"/>
    </source>
</evidence>
<evidence type="ECO:0000259" key="2">
    <source>
        <dbReference type="PROSITE" id="PS50405"/>
    </source>
</evidence>
<dbReference type="InterPro" id="IPR010987">
    <property type="entry name" value="Glutathione-S-Trfase_C-like"/>
</dbReference>
<dbReference type="InterPro" id="IPR004046">
    <property type="entry name" value="GST_C"/>
</dbReference>
<dbReference type="PANTHER" id="PTHR44051:SF8">
    <property type="entry name" value="GLUTATHIONE S-TRANSFERASE GSTA"/>
    <property type="match status" value="1"/>
</dbReference>
<dbReference type="NCBIfam" id="NF007831">
    <property type="entry name" value="PRK10542.1"/>
    <property type="match status" value="1"/>
</dbReference>
<proteinExistence type="predicted"/>
<gene>
    <name evidence="3" type="primary">gstA</name>
    <name evidence="3" type="ORF">E4L96_11350</name>
</gene>
<keyword evidence="4" id="KW-1185">Reference proteome</keyword>
<dbReference type="InterPro" id="IPR036282">
    <property type="entry name" value="Glutathione-S-Trfase_C_sf"/>
</dbReference>
<evidence type="ECO:0000313" key="3">
    <source>
        <dbReference type="EMBL" id="TFW19731.1"/>
    </source>
</evidence>
<feature type="domain" description="GST N-terminal" evidence="1">
    <location>
        <begin position="1"/>
        <end position="81"/>
    </location>
</feature>
<feature type="domain" description="GST C-terminal" evidence="2">
    <location>
        <begin position="88"/>
        <end position="200"/>
    </location>
</feature>
<dbReference type="OrthoDB" id="8772754at2"/>
<keyword evidence="3" id="KW-0808">Transferase</keyword>
<dbReference type="PROSITE" id="PS50405">
    <property type="entry name" value="GST_CTER"/>
    <property type="match status" value="1"/>
</dbReference>
<evidence type="ECO:0000259" key="1">
    <source>
        <dbReference type="PROSITE" id="PS50404"/>
    </source>
</evidence>
<reference evidence="3 4" key="1">
    <citation type="submission" date="2019-03" db="EMBL/GenBank/DDBJ databases">
        <title>Draft Genome Sequence of Massilia arenosa sp. nov., a Novel Massilia Species Isolated from a Sandy-loam Maize Soil.</title>
        <authorList>
            <person name="Raths R."/>
            <person name="Peta V."/>
            <person name="Bucking H."/>
        </authorList>
    </citation>
    <scope>NUCLEOTIDE SEQUENCE [LARGE SCALE GENOMIC DNA]</scope>
    <source>
        <strain evidence="3 4">MC02</strain>
    </source>
</reference>
<dbReference type="EMBL" id="SPVF01000142">
    <property type="protein sequence ID" value="TFW19731.1"/>
    <property type="molecule type" value="Genomic_DNA"/>
</dbReference>
<accession>A0A4Y9SBV3</accession>
<organism evidence="3 4">
    <name type="scientific">Zemynaea arenosa</name>
    <dbReference type="NCBI Taxonomy" id="2561931"/>
    <lineage>
        <taxon>Bacteria</taxon>
        <taxon>Pseudomonadati</taxon>
        <taxon>Pseudomonadota</taxon>
        <taxon>Betaproteobacteria</taxon>
        <taxon>Burkholderiales</taxon>
        <taxon>Oxalobacteraceae</taxon>
        <taxon>Telluria group</taxon>
        <taxon>Zemynaea</taxon>
    </lineage>
</organism>
<dbReference type="Gene3D" id="3.40.30.10">
    <property type="entry name" value="Glutaredoxin"/>
    <property type="match status" value="1"/>
</dbReference>
<dbReference type="Proteomes" id="UP000298438">
    <property type="component" value="Unassembled WGS sequence"/>
</dbReference>
<dbReference type="AlphaFoldDB" id="A0A4Y9SBV3"/>
<dbReference type="EC" id="2.5.1.18" evidence="3"/>
<protein>
    <submittedName>
        <fullName evidence="3">Glutathione transferase GstA</fullName>
        <ecNumber evidence="3">2.5.1.18</ecNumber>
    </submittedName>
</protein>
<dbReference type="PROSITE" id="PS50404">
    <property type="entry name" value="GST_NTER"/>
    <property type="match status" value="1"/>
</dbReference>
<dbReference type="PANTHER" id="PTHR44051">
    <property type="entry name" value="GLUTATHIONE S-TRANSFERASE-RELATED"/>
    <property type="match status" value="1"/>
</dbReference>
<dbReference type="SFLD" id="SFLDG00358">
    <property type="entry name" value="Main_(cytGST)"/>
    <property type="match status" value="1"/>
</dbReference>
<name>A0A4Y9SBV3_9BURK</name>
<dbReference type="InterPro" id="IPR004045">
    <property type="entry name" value="Glutathione_S-Trfase_N"/>
</dbReference>
<dbReference type="InterPro" id="IPR036249">
    <property type="entry name" value="Thioredoxin-like_sf"/>
</dbReference>
<dbReference type="Gene3D" id="1.20.1050.10">
    <property type="match status" value="1"/>
</dbReference>
<dbReference type="SFLD" id="SFLDS00019">
    <property type="entry name" value="Glutathione_Transferase_(cytos"/>
    <property type="match status" value="1"/>
</dbReference>
<dbReference type="GO" id="GO:0004364">
    <property type="term" value="F:glutathione transferase activity"/>
    <property type="evidence" value="ECO:0007669"/>
    <property type="project" value="UniProtKB-EC"/>
</dbReference>
<dbReference type="Pfam" id="PF13409">
    <property type="entry name" value="GST_N_2"/>
    <property type="match status" value="1"/>
</dbReference>
<dbReference type="SFLD" id="SFLDG01150">
    <property type="entry name" value="Main.1:_Beta-like"/>
    <property type="match status" value="1"/>
</dbReference>
<dbReference type="InterPro" id="IPR040079">
    <property type="entry name" value="Glutathione_S-Trfase"/>
</dbReference>
<dbReference type="SUPFAM" id="SSF52833">
    <property type="entry name" value="Thioredoxin-like"/>
    <property type="match status" value="1"/>
</dbReference>
<dbReference type="Pfam" id="PF00043">
    <property type="entry name" value="GST_C"/>
    <property type="match status" value="1"/>
</dbReference>
<dbReference type="SUPFAM" id="SSF47616">
    <property type="entry name" value="GST C-terminal domain-like"/>
    <property type="match status" value="1"/>
</dbReference>
<dbReference type="CDD" id="cd03057">
    <property type="entry name" value="GST_N_Beta"/>
    <property type="match status" value="1"/>
</dbReference>